<dbReference type="SUPFAM" id="SSF46600">
    <property type="entry name" value="C-terminal UvrC-binding domain of UvrB"/>
    <property type="match status" value="1"/>
</dbReference>
<dbReference type="InterPro" id="IPR047296">
    <property type="entry name" value="GIY-YIG_UvrC_Cho"/>
</dbReference>
<accession>A0A0F9FZQ8</accession>
<protein>
    <recommendedName>
        <fullName evidence="13">Excinuclease ABC subunit C</fullName>
    </recommendedName>
</protein>
<evidence type="ECO:0008006" key="13">
    <source>
        <dbReference type="Google" id="ProtNLM"/>
    </source>
</evidence>
<dbReference type="PROSITE" id="PS50165">
    <property type="entry name" value="UVRC"/>
    <property type="match status" value="1"/>
</dbReference>
<dbReference type="PANTHER" id="PTHR30562:SF1">
    <property type="entry name" value="UVRABC SYSTEM PROTEIN C"/>
    <property type="match status" value="1"/>
</dbReference>
<dbReference type="InterPro" id="IPR013320">
    <property type="entry name" value="ConA-like_dom_sf"/>
</dbReference>
<dbReference type="SUPFAM" id="SSF49899">
    <property type="entry name" value="Concanavalin A-like lectins/glucanases"/>
    <property type="match status" value="1"/>
</dbReference>
<keyword evidence="3" id="KW-0227">DNA damage</keyword>
<dbReference type="CDD" id="cd10434">
    <property type="entry name" value="GIY-YIG_UvrC_Cho"/>
    <property type="match status" value="1"/>
</dbReference>
<dbReference type="EMBL" id="LAZR01019640">
    <property type="protein sequence ID" value="KKL91798.1"/>
    <property type="molecule type" value="Genomic_DNA"/>
</dbReference>
<evidence type="ECO:0000259" key="11">
    <source>
        <dbReference type="PROSITE" id="PS50165"/>
    </source>
</evidence>
<keyword evidence="7" id="KW-0234">DNA repair</keyword>
<evidence type="ECO:0000256" key="3">
    <source>
        <dbReference type="ARBA" id="ARBA00022763"/>
    </source>
</evidence>
<dbReference type="Gene3D" id="4.10.860.10">
    <property type="entry name" value="UVR domain"/>
    <property type="match status" value="1"/>
</dbReference>
<keyword evidence="2" id="KW-0732">Signal</keyword>
<keyword evidence="5" id="KW-0267">Excision nuclease</keyword>
<evidence type="ECO:0000256" key="8">
    <source>
        <dbReference type="SAM" id="Coils"/>
    </source>
</evidence>
<dbReference type="GO" id="GO:0006289">
    <property type="term" value="P:nucleotide-excision repair"/>
    <property type="evidence" value="ECO:0007669"/>
    <property type="project" value="InterPro"/>
</dbReference>
<dbReference type="InterPro" id="IPR006558">
    <property type="entry name" value="LamG-like"/>
</dbReference>
<feature type="coiled-coil region" evidence="8">
    <location>
        <begin position="438"/>
        <end position="477"/>
    </location>
</feature>
<evidence type="ECO:0000259" key="9">
    <source>
        <dbReference type="PROSITE" id="PS50151"/>
    </source>
</evidence>
<feature type="domain" description="UVR" evidence="9">
    <location>
        <begin position="435"/>
        <end position="470"/>
    </location>
</feature>
<dbReference type="GO" id="GO:0009381">
    <property type="term" value="F:excinuclease ABC activity"/>
    <property type="evidence" value="ECO:0007669"/>
    <property type="project" value="InterPro"/>
</dbReference>
<gene>
    <name evidence="12" type="ORF">LCGC14_1891100</name>
</gene>
<dbReference type="Pfam" id="PF08459">
    <property type="entry name" value="UvrC_RNaseH_dom"/>
    <property type="match status" value="1"/>
</dbReference>
<sequence>MKTRTLKTLVLVSVFLMAAGTMSASQKGLVAYYPFNEGQGDIAHDQSGKGNDGKIIGGTEWAKGAFGTALKLDGKDGYVDCGVGESLVLSKTGTISFWFKAKDVPQGGLVGWSAGEGNPNQRLVVSLNTYERNKGQGVRKWEELGVYMSDGKKFYKAHGAYHKIYFPPADQWIHFTVTFNGRSVDLYKDGVIYFTKPQSLRANTKDVAMWIGRCIGMGGAGDYFKGLLDEVRIYNRALSEQEVYAIYMKDAAGRVIYVGKAKNLRSRAASYFLKAAAEDQRTARLVRDVRDIDYLEAESEVDALLIEARLIKDILPKYNIDLRDDKSFPYLEIHTREEYPRVGFTREPKDRGTKLYGPFLNPRGLRGAIQVLQKIFRFRTCSLDISDSNERGQWFRPCLLHSIQQCSAPCNFRISKEEYRKDIRRLQKFLEGKRKPLLKEMRREMEAAAEQRRFEEAARLRDEIQAIESLNDRGELETHVQPEVFPIDPKKGLAGLQKVLRLPLQPRTIEGVDVAHLGGTETVAGIVQFIDGLPFKPGYRRMKIRSVEGIDDVGSIHEAVVRRFRHLQEENEPLPDILLIDGGKGQL</sequence>
<evidence type="ECO:0000256" key="1">
    <source>
        <dbReference type="ARBA" id="ARBA00022490"/>
    </source>
</evidence>
<dbReference type="AlphaFoldDB" id="A0A0F9FZQ8"/>
<dbReference type="InterPro" id="IPR001943">
    <property type="entry name" value="UVR_dom"/>
</dbReference>
<dbReference type="InterPro" id="IPR036876">
    <property type="entry name" value="UVR_dom_sf"/>
</dbReference>
<keyword evidence="4" id="KW-0228">DNA excision</keyword>
<comment type="caution">
    <text evidence="12">The sequence shown here is derived from an EMBL/GenBank/DDBJ whole genome shotgun (WGS) entry which is preliminary data.</text>
</comment>
<dbReference type="InterPro" id="IPR035901">
    <property type="entry name" value="GIY-YIG_endonuc_sf"/>
</dbReference>
<evidence type="ECO:0000313" key="12">
    <source>
        <dbReference type="EMBL" id="KKL91798.1"/>
    </source>
</evidence>
<dbReference type="Pfam" id="PF13385">
    <property type="entry name" value="Laminin_G_3"/>
    <property type="match status" value="1"/>
</dbReference>
<dbReference type="Gene3D" id="3.30.420.340">
    <property type="entry name" value="UvrC, RNAse H endonuclease domain"/>
    <property type="match status" value="1"/>
</dbReference>
<dbReference type="FunFam" id="3.40.1440.10:FF:000001">
    <property type="entry name" value="UvrABC system protein C"/>
    <property type="match status" value="1"/>
</dbReference>
<evidence type="ECO:0000259" key="10">
    <source>
        <dbReference type="PROSITE" id="PS50164"/>
    </source>
</evidence>
<dbReference type="PANTHER" id="PTHR30562">
    <property type="entry name" value="UVRC/OXIDOREDUCTASE"/>
    <property type="match status" value="1"/>
</dbReference>
<dbReference type="InterPro" id="IPR050066">
    <property type="entry name" value="UvrABC_protein_C"/>
</dbReference>
<evidence type="ECO:0000256" key="4">
    <source>
        <dbReference type="ARBA" id="ARBA00022769"/>
    </source>
</evidence>
<feature type="domain" description="GIY-YIG" evidence="10">
    <location>
        <begin position="239"/>
        <end position="320"/>
    </location>
</feature>
<dbReference type="InterPro" id="IPR000305">
    <property type="entry name" value="GIY-YIG_endonuc"/>
</dbReference>
<keyword evidence="6" id="KW-1015">Disulfide bond</keyword>
<feature type="non-terminal residue" evidence="12">
    <location>
        <position position="587"/>
    </location>
</feature>
<dbReference type="InterPro" id="IPR001162">
    <property type="entry name" value="UvrC_RNase_H_dom"/>
</dbReference>
<dbReference type="Pfam" id="PF02151">
    <property type="entry name" value="UVR"/>
    <property type="match status" value="1"/>
</dbReference>
<evidence type="ECO:0000256" key="5">
    <source>
        <dbReference type="ARBA" id="ARBA00022881"/>
    </source>
</evidence>
<dbReference type="Gene3D" id="2.60.120.200">
    <property type="match status" value="1"/>
</dbReference>
<organism evidence="12">
    <name type="scientific">marine sediment metagenome</name>
    <dbReference type="NCBI Taxonomy" id="412755"/>
    <lineage>
        <taxon>unclassified sequences</taxon>
        <taxon>metagenomes</taxon>
        <taxon>ecological metagenomes</taxon>
    </lineage>
</organism>
<dbReference type="SUPFAM" id="SSF82771">
    <property type="entry name" value="GIY-YIG endonuclease"/>
    <property type="match status" value="1"/>
</dbReference>
<dbReference type="InterPro" id="IPR038476">
    <property type="entry name" value="UvrC_RNase_H_dom_sf"/>
</dbReference>
<evidence type="ECO:0000256" key="7">
    <source>
        <dbReference type="ARBA" id="ARBA00023204"/>
    </source>
</evidence>
<evidence type="ECO:0000256" key="6">
    <source>
        <dbReference type="ARBA" id="ARBA00023157"/>
    </source>
</evidence>
<keyword evidence="1" id="KW-0963">Cytoplasm</keyword>
<dbReference type="GO" id="GO:0009380">
    <property type="term" value="C:excinuclease repair complex"/>
    <property type="evidence" value="ECO:0007669"/>
    <property type="project" value="TreeGrafter"/>
</dbReference>
<dbReference type="PROSITE" id="PS50164">
    <property type="entry name" value="GIY_YIG"/>
    <property type="match status" value="1"/>
</dbReference>
<dbReference type="SMART" id="SM00465">
    <property type="entry name" value="GIYc"/>
    <property type="match status" value="1"/>
</dbReference>
<evidence type="ECO:0000256" key="2">
    <source>
        <dbReference type="ARBA" id="ARBA00022729"/>
    </source>
</evidence>
<feature type="domain" description="UvrC family homology region profile" evidence="11">
    <location>
        <begin position="466"/>
        <end position="587"/>
    </location>
</feature>
<proteinExistence type="predicted"/>
<name>A0A0F9FZQ8_9ZZZZ</name>
<dbReference type="SMART" id="SM00560">
    <property type="entry name" value="LamGL"/>
    <property type="match status" value="1"/>
</dbReference>
<dbReference type="PROSITE" id="PS50151">
    <property type="entry name" value="UVR"/>
    <property type="match status" value="1"/>
</dbReference>
<reference evidence="12" key="1">
    <citation type="journal article" date="2015" name="Nature">
        <title>Complex archaea that bridge the gap between prokaryotes and eukaryotes.</title>
        <authorList>
            <person name="Spang A."/>
            <person name="Saw J.H."/>
            <person name="Jorgensen S.L."/>
            <person name="Zaremba-Niedzwiedzka K."/>
            <person name="Martijn J."/>
            <person name="Lind A.E."/>
            <person name="van Eijk R."/>
            <person name="Schleper C."/>
            <person name="Guy L."/>
            <person name="Ettema T.J."/>
        </authorList>
    </citation>
    <scope>NUCLEOTIDE SEQUENCE</scope>
</reference>
<keyword evidence="8" id="KW-0175">Coiled coil</keyword>